<dbReference type="InterPro" id="IPR007627">
    <property type="entry name" value="RNA_pol_sigma70_r2"/>
</dbReference>
<dbReference type="Gene3D" id="1.10.1740.10">
    <property type="match status" value="1"/>
</dbReference>
<dbReference type="InterPro" id="IPR014284">
    <property type="entry name" value="RNA_pol_sigma-70_dom"/>
</dbReference>
<evidence type="ECO:0000256" key="3">
    <source>
        <dbReference type="ARBA" id="ARBA00023082"/>
    </source>
</evidence>
<evidence type="ECO:0000256" key="5">
    <source>
        <dbReference type="ARBA" id="ARBA00023163"/>
    </source>
</evidence>
<dbReference type="SUPFAM" id="SSF88659">
    <property type="entry name" value="Sigma3 and sigma4 domains of RNA polymerase sigma factors"/>
    <property type="match status" value="1"/>
</dbReference>
<dbReference type="Pfam" id="PF04542">
    <property type="entry name" value="Sigma70_r2"/>
    <property type="match status" value="1"/>
</dbReference>
<dbReference type="AlphaFoldDB" id="A0A7X5UD88"/>
<keyword evidence="5" id="KW-0804">Transcription</keyword>
<dbReference type="NCBIfam" id="TIGR02937">
    <property type="entry name" value="sigma70-ECF"/>
    <property type="match status" value="1"/>
</dbReference>
<dbReference type="InterPro" id="IPR013249">
    <property type="entry name" value="RNA_pol_sigma70_r4_t2"/>
</dbReference>
<sequence length="195" mass="21725">MDAPPMTPNPTAPAPSPAEIALRGSFIAGLRGDAAEYRRFLDGLTGFMRAYLRRRLPRAQDDVEDILQETLLAVHNARHTYREDQPLTSWVHAIARYKLMDFFRAHARREALHDPLDDDARIFVDSDVEPANARRDVGRLLESLPERHRLPIEMVKLQGLSVAEAAKKSGMSESAVKVGVHRGLKALAASLRGSL</sequence>
<name>A0A7X5UD88_9GAMM</name>
<protein>
    <submittedName>
        <fullName evidence="8">Sigma-70 family RNA polymerase sigma factor</fullName>
    </submittedName>
</protein>
<feature type="domain" description="RNA polymerase sigma factor 70 region 4 type 2" evidence="7">
    <location>
        <begin position="135"/>
        <end position="187"/>
    </location>
</feature>
<dbReference type="GO" id="GO:0003677">
    <property type="term" value="F:DNA binding"/>
    <property type="evidence" value="ECO:0007669"/>
    <property type="project" value="UniProtKB-KW"/>
</dbReference>
<dbReference type="InterPro" id="IPR036388">
    <property type="entry name" value="WH-like_DNA-bd_sf"/>
</dbReference>
<dbReference type="NCBIfam" id="NF009188">
    <property type="entry name" value="PRK12536.1"/>
    <property type="match status" value="1"/>
</dbReference>
<dbReference type="GO" id="GO:0016987">
    <property type="term" value="F:sigma factor activity"/>
    <property type="evidence" value="ECO:0007669"/>
    <property type="project" value="UniProtKB-KW"/>
</dbReference>
<evidence type="ECO:0000256" key="4">
    <source>
        <dbReference type="ARBA" id="ARBA00023125"/>
    </source>
</evidence>
<gene>
    <name evidence="8" type="ORF">HBF25_16965</name>
</gene>
<accession>A0A7X5UD88</accession>
<comment type="similarity">
    <text evidence="1">Belongs to the sigma-70 factor family. ECF subfamily.</text>
</comment>
<dbReference type="InterPro" id="IPR013325">
    <property type="entry name" value="RNA_pol_sigma_r2"/>
</dbReference>
<keyword evidence="3" id="KW-0731">Sigma factor</keyword>
<dbReference type="InterPro" id="IPR013324">
    <property type="entry name" value="RNA_pol_sigma_r3/r4-like"/>
</dbReference>
<dbReference type="SUPFAM" id="SSF88946">
    <property type="entry name" value="Sigma2 domain of RNA polymerase sigma factors"/>
    <property type="match status" value="1"/>
</dbReference>
<organism evidence="8 9">
    <name type="scientific">Luteibacter anthropi</name>
    <dbReference type="NCBI Taxonomy" id="564369"/>
    <lineage>
        <taxon>Bacteria</taxon>
        <taxon>Pseudomonadati</taxon>
        <taxon>Pseudomonadota</taxon>
        <taxon>Gammaproteobacteria</taxon>
        <taxon>Lysobacterales</taxon>
        <taxon>Rhodanobacteraceae</taxon>
        <taxon>Luteibacter</taxon>
    </lineage>
</organism>
<dbReference type="EMBL" id="JAARLZ010000010">
    <property type="protein sequence ID" value="NII08078.1"/>
    <property type="molecule type" value="Genomic_DNA"/>
</dbReference>
<dbReference type="Proteomes" id="UP000490980">
    <property type="component" value="Unassembled WGS sequence"/>
</dbReference>
<keyword evidence="2" id="KW-0805">Transcription regulation</keyword>
<dbReference type="NCBIfam" id="NF009191">
    <property type="entry name" value="PRK12539.1"/>
    <property type="match status" value="1"/>
</dbReference>
<dbReference type="PANTHER" id="PTHR43133:SF58">
    <property type="entry name" value="ECF RNA POLYMERASE SIGMA FACTOR SIGD"/>
    <property type="match status" value="1"/>
</dbReference>
<evidence type="ECO:0000313" key="8">
    <source>
        <dbReference type="EMBL" id="NII08078.1"/>
    </source>
</evidence>
<proteinExistence type="inferred from homology"/>
<dbReference type="Pfam" id="PF08281">
    <property type="entry name" value="Sigma70_r4_2"/>
    <property type="match status" value="1"/>
</dbReference>
<dbReference type="CDD" id="cd06171">
    <property type="entry name" value="Sigma70_r4"/>
    <property type="match status" value="1"/>
</dbReference>
<keyword evidence="4" id="KW-0238">DNA-binding</keyword>
<evidence type="ECO:0000256" key="2">
    <source>
        <dbReference type="ARBA" id="ARBA00023015"/>
    </source>
</evidence>
<evidence type="ECO:0000313" key="9">
    <source>
        <dbReference type="Proteomes" id="UP000490980"/>
    </source>
</evidence>
<evidence type="ECO:0000256" key="1">
    <source>
        <dbReference type="ARBA" id="ARBA00010641"/>
    </source>
</evidence>
<dbReference type="InterPro" id="IPR039425">
    <property type="entry name" value="RNA_pol_sigma-70-like"/>
</dbReference>
<evidence type="ECO:0000259" key="6">
    <source>
        <dbReference type="Pfam" id="PF04542"/>
    </source>
</evidence>
<feature type="domain" description="RNA polymerase sigma-70 region 2" evidence="6">
    <location>
        <begin position="47"/>
        <end position="109"/>
    </location>
</feature>
<reference evidence="8 9" key="1">
    <citation type="submission" date="2020-03" db="EMBL/GenBank/DDBJ databases">
        <authorList>
            <person name="Lai Q."/>
        </authorList>
    </citation>
    <scope>NUCLEOTIDE SEQUENCE [LARGE SCALE GENOMIC DNA]</scope>
    <source>
        <strain evidence="8 9">CCUG 25036</strain>
    </source>
</reference>
<dbReference type="GO" id="GO:0006352">
    <property type="term" value="P:DNA-templated transcription initiation"/>
    <property type="evidence" value="ECO:0007669"/>
    <property type="project" value="InterPro"/>
</dbReference>
<keyword evidence="9" id="KW-1185">Reference proteome</keyword>
<comment type="caution">
    <text evidence="8">The sequence shown here is derived from an EMBL/GenBank/DDBJ whole genome shotgun (WGS) entry which is preliminary data.</text>
</comment>
<dbReference type="PANTHER" id="PTHR43133">
    <property type="entry name" value="RNA POLYMERASE ECF-TYPE SIGMA FACTO"/>
    <property type="match status" value="1"/>
</dbReference>
<dbReference type="Gene3D" id="1.10.10.10">
    <property type="entry name" value="Winged helix-like DNA-binding domain superfamily/Winged helix DNA-binding domain"/>
    <property type="match status" value="1"/>
</dbReference>
<evidence type="ECO:0000259" key="7">
    <source>
        <dbReference type="Pfam" id="PF08281"/>
    </source>
</evidence>